<dbReference type="SUPFAM" id="SSF52821">
    <property type="entry name" value="Rhodanese/Cell cycle control phosphatase"/>
    <property type="match status" value="1"/>
</dbReference>
<dbReference type="Proteomes" id="UP000808914">
    <property type="component" value="Unassembled WGS sequence"/>
</dbReference>
<evidence type="ECO:0000313" key="2">
    <source>
        <dbReference type="Proteomes" id="UP000808914"/>
    </source>
</evidence>
<evidence type="ECO:0008006" key="3">
    <source>
        <dbReference type="Google" id="ProtNLM"/>
    </source>
</evidence>
<protein>
    <recommendedName>
        <fullName evidence="3">Rhodanese domain-containing protein</fullName>
    </recommendedName>
</protein>
<keyword evidence="2" id="KW-1185">Reference proteome</keyword>
<proteinExistence type="predicted"/>
<organism evidence="1 2">
    <name type="scientific">Scopulibacillus daqui</name>
    <dbReference type="NCBI Taxonomy" id="1469162"/>
    <lineage>
        <taxon>Bacteria</taxon>
        <taxon>Bacillati</taxon>
        <taxon>Bacillota</taxon>
        <taxon>Bacilli</taxon>
        <taxon>Bacillales</taxon>
        <taxon>Sporolactobacillaceae</taxon>
        <taxon>Scopulibacillus</taxon>
    </lineage>
</organism>
<dbReference type="EMBL" id="JAFBER010000022">
    <property type="protein sequence ID" value="MBM7646496.1"/>
    <property type="molecule type" value="Genomic_DNA"/>
</dbReference>
<gene>
    <name evidence="1" type="ORF">JOD45_002726</name>
</gene>
<reference evidence="1 2" key="1">
    <citation type="submission" date="2021-01" db="EMBL/GenBank/DDBJ databases">
        <title>Genomic Encyclopedia of Type Strains, Phase IV (KMG-IV): sequencing the most valuable type-strain genomes for metagenomic binning, comparative biology and taxonomic classification.</title>
        <authorList>
            <person name="Goeker M."/>
        </authorList>
    </citation>
    <scope>NUCLEOTIDE SEQUENCE [LARGE SCALE GENOMIC DNA]</scope>
    <source>
        <strain evidence="1 2">DSM 28236</strain>
    </source>
</reference>
<accession>A0ABS2Q2Q5</accession>
<comment type="caution">
    <text evidence="1">The sequence shown here is derived from an EMBL/GenBank/DDBJ whole genome shotgun (WGS) entry which is preliminary data.</text>
</comment>
<evidence type="ECO:0000313" key="1">
    <source>
        <dbReference type="EMBL" id="MBM7646496.1"/>
    </source>
</evidence>
<dbReference type="RefSeq" id="WP_205004378.1">
    <property type="nucleotide sequence ID" value="NZ_JAFBER010000022.1"/>
</dbReference>
<name>A0ABS2Q2Q5_9BACL</name>
<dbReference type="InterPro" id="IPR036873">
    <property type="entry name" value="Rhodanese-like_dom_sf"/>
</dbReference>
<sequence length="114" mass="13558">MSFIMIVSLFVCICFIWRWILTRKIHVKQLPLDQIDKNSHCMIDIRDFISSHHKPISEAQNIPLSYLKRKAKYQTLCKRRIVFITDDRRAAKIAARIIEKSGKHDHPDYFFTVV</sequence>